<keyword evidence="3" id="KW-1185">Reference proteome</keyword>
<comment type="caution">
    <text evidence="2">The sequence shown here is derived from an EMBL/GenBank/DDBJ whole genome shotgun (WGS) entry which is preliminary data.</text>
</comment>
<accession>A0ABQ9I7D9</accession>
<evidence type="ECO:0000313" key="3">
    <source>
        <dbReference type="Proteomes" id="UP001159363"/>
    </source>
</evidence>
<reference evidence="2 3" key="1">
    <citation type="submission" date="2023-02" db="EMBL/GenBank/DDBJ databases">
        <title>LHISI_Scaffold_Assembly.</title>
        <authorList>
            <person name="Stuart O.P."/>
            <person name="Cleave R."/>
            <person name="Magrath M.J.L."/>
            <person name="Mikheyev A.S."/>
        </authorList>
    </citation>
    <scope>NUCLEOTIDE SEQUENCE [LARGE SCALE GENOMIC DNA]</scope>
    <source>
        <strain evidence="2">Daus_M_001</strain>
        <tissue evidence="2">Leg muscle</tissue>
    </source>
</reference>
<protein>
    <submittedName>
        <fullName evidence="2">Uncharacterized protein</fullName>
    </submittedName>
</protein>
<dbReference type="EMBL" id="JARBHB010000002">
    <property type="protein sequence ID" value="KAJ8892179.1"/>
    <property type="molecule type" value="Genomic_DNA"/>
</dbReference>
<feature type="region of interest" description="Disordered" evidence="1">
    <location>
        <begin position="142"/>
        <end position="164"/>
    </location>
</feature>
<organism evidence="2 3">
    <name type="scientific">Dryococelus australis</name>
    <dbReference type="NCBI Taxonomy" id="614101"/>
    <lineage>
        <taxon>Eukaryota</taxon>
        <taxon>Metazoa</taxon>
        <taxon>Ecdysozoa</taxon>
        <taxon>Arthropoda</taxon>
        <taxon>Hexapoda</taxon>
        <taxon>Insecta</taxon>
        <taxon>Pterygota</taxon>
        <taxon>Neoptera</taxon>
        <taxon>Polyneoptera</taxon>
        <taxon>Phasmatodea</taxon>
        <taxon>Verophasmatodea</taxon>
        <taxon>Anareolatae</taxon>
        <taxon>Phasmatidae</taxon>
        <taxon>Eurycanthinae</taxon>
        <taxon>Dryococelus</taxon>
    </lineage>
</organism>
<proteinExistence type="predicted"/>
<evidence type="ECO:0000313" key="2">
    <source>
        <dbReference type="EMBL" id="KAJ8892179.1"/>
    </source>
</evidence>
<feature type="compositionally biased region" description="Polar residues" evidence="1">
    <location>
        <begin position="144"/>
        <end position="164"/>
    </location>
</feature>
<name>A0ABQ9I7D9_9NEOP</name>
<gene>
    <name evidence="2" type="ORF">PR048_004759</name>
</gene>
<sequence length="378" mass="41485">MPKSYPQDCPSAEVEGCSQMHNKHGDVKSCIRHCERQPQHIESERVPLSYESTVPPTQESPLDHLLGWCSPEYNQEGTHPIQSVSVTSKHHLPPGNLNSGGPIQLKYHKASLRQISKGSTPAYGGSAKLLCNNVGIGENPPGSTPTKGCSETTWKPTPSQQYSRMPTNEAAADSSFSPDQIIHRHHHPRTIANLAVIHTPGTAGIPPFGNPGREEEAQNHGVAFTRTQPIHAKIWYQFLRRVYQDSQASNTAAPLHIKVESTSMTLHKMAAMATQALQHVTFNFLLLSQADGAQKICEAIEDASKILDFDIVVVANFCSLCANRLNESINIGKVKQRFLVYEPVFRELCKCNVTGSTTVGSSALPVVYVILNRVVRIC</sequence>
<evidence type="ECO:0000256" key="1">
    <source>
        <dbReference type="SAM" id="MobiDB-lite"/>
    </source>
</evidence>
<dbReference type="Proteomes" id="UP001159363">
    <property type="component" value="Chromosome 2"/>
</dbReference>